<accession>A0A1H6VAD3</accession>
<dbReference type="InterPro" id="IPR038666">
    <property type="entry name" value="SSP1_head-tail_sf"/>
</dbReference>
<dbReference type="Pfam" id="PF05521">
    <property type="entry name" value="Phage_HCP"/>
    <property type="match status" value="1"/>
</dbReference>
<dbReference type="Gene3D" id="2.40.10.270">
    <property type="entry name" value="Bacteriophage SPP1 head-tail adaptor protein"/>
    <property type="match status" value="1"/>
</dbReference>
<dbReference type="InterPro" id="IPR008767">
    <property type="entry name" value="Phage_SPP1_head-tail_adaptor"/>
</dbReference>
<organism evidence="1 2">
    <name type="scientific">Cribrihabitans marinus</name>
    <dbReference type="NCBI Taxonomy" id="1227549"/>
    <lineage>
        <taxon>Bacteria</taxon>
        <taxon>Pseudomonadati</taxon>
        <taxon>Pseudomonadota</taxon>
        <taxon>Alphaproteobacteria</taxon>
        <taxon>Rhodobacterales</taxon>
        <taxon>Paracoccaceae</taxon>
        <taxon>Cribrihabitans</taxon>
    </lineage>
</organism>
<evidence type="ECO:0000313" key="1">
    <source>
        <dbReference type="EMBL" id="SEJ01521.1"/>
    </source>
</evidence>
<dbReference type="AlphaFoldDB" id="A0A1H6VAD3"/>
<protein>
    <submittedName>
        <fullName evidence="1">Head-tail adaptor</fullName>
    </submittedName>
</protein>
<dbReference type="Proteomes" id="UP000199379">
    <property type="component" value="Unassembled WGS sequence"/>
</dbReference>
<dbReference type="OrthoDB" id="7570189at2"/>
<sequence length="113" mass="12180">MKAPHLNRRLVLEAPTRVPDGAGGYVESWAPLGTVWTHVSVRGSGGERAEAGMPVSRTRFRIVLRGAPVGSSMRPAPDQRLTGDGRIYVIRAVAEHDPAGRYLTCFADEEVAA</sequence>
<gene>
    <name evidence="1" type="ORF">SAMN05444007_103136</name>
</gene>
<dbReference type="STRING" id="1227549.SAMN05444007_103136"/>
<dbReference type="RefSeq" id="WP_092363400.1">
    <property type="nucleotide sequence ID" value="NZ_BMGV01000003.1"/>
</dbReference>
<name>A0A1H6VAD3_9RHOB</name>
<keyword evidence="2" id="KW-1185">Reference proteome</keyword>
<dbReference type="EMBL" id="FNYD01000003">
    <property type="protein sequence ID" value="SEJ01521.1"/>
    <property type="molecule type" value="Genomic_DNA"/>
</dbReference>
<evidence type="ECO:0000313" key="2">
    <source>
        <dbReference type="Proteomes" id="UP000199379"/>
    </source>
</evidence>
<proteinExistence type="predicted"/>
<reference evidence="1 2" key="1">
    <citation type="submission" date="2016-10" db="EMBL/GenBank/DDBJ databases">
        <authorList>
            <person name="de Groot N.N."/>
        </authorList>
    </citation>
    <scope>NUCLEOTIDE SEQUENCE [LARGE SCALE GENOMIC DNA]</scope>
    <source>
        <strain evidence="1 2">DSM 29340</strain>
    </source>
</reference>